<feature type="region of interest" description="Disordered" evidence="1">
    <location>
        <begin position="208"/>
        <end position="234"/>
    </location>
</feature>
<proteinExistence type="predicted"/>
<dbReference type="EMBL" id="HBIZ01056371">
    <property type="protein sequence ID" value="CAE0783090.1"/>
    <property type="molecule type" value="Transcribed_RNA"/>
</dbReference>
<sequence>MSVLPRLPRRVLRDRRDPRPTVKIWTDAMWEGSSEVPARVGVVVYFPPHRMCGCGWSAARYEHASLQVPPEVLEEFVPSTQYIGQLKLLAAVAAYCTFARELKGRRVIHWIDNTSALAALIKGYSSRPDSALIVHAFHAFNVRVGARVWFEYVSSKSNIADLPSRGEFRMLHELGSIQRHCVLPPLESWRAAAADWVELAIAAAATTASSRRSRPDGAGNAVRPRRRKRKRGRT</sequence>
<reference evidence="2" key="1">
    <citation type="submission" date="2021-01" db="EMBL/GenBank/DDBJ databases">
        <authorList>
            <person name="Corre E."/>
            <person name="Pelletier E."/>
            <person name="Niang G."/>
            <person name="Scheremetjew M."/>
            <person name="Finn R."/>
            <person name="Kale V."/>
            <person name="Holt S."/>
            <person name="Cochrane G."/>
            <person name="Meng A."/>
            <person name="Brown T."/>
            <person name="Cohen L."/>
        </authorList>
    </citation>
    <scope>NUCLEOTIDE SEQUENCE</scope>
    <source>
        <strain evidence="2">CCMP645</strain>
    </source>
</reference>
<organism evidence="2">
    <name type="scientific">Chrysotila carterae</name>
    <name type="common">Marine alga</name>
    <name type="synonym">Syracosphaera carterae</name>
    <dbReference type="NCBI Taxonomy" id="13221"/>
    <lineage>
        <taxon>Eukaryota</taxon>
        <taxon>Haptista</taxon>
        <taxon>Haptophyta</taxon>
        <taxon>Prymnesiophyceae</taxon>
        <taxon>Isochrysidales</taxon>
        <taxon>Isochrysidaceae</taxon>
        <taxon>Chrysotila</taxon>
    </lineage>
</organism>
<evidence type="ECO:0000313" key="2">
    <source>
        <dbReference type="EMBL" id="CAE0783090.1"/>
    </source>
</evidence>
<accession>A0A7S4F9Y6</accession>
<dbReference type="AlphaFoldDB" id="A0A7S4F9Y6"/>
<evidence type="ECO:0000256" key="1">
    <source>
        <dbReference type="SAM" id="MobiDB-lite"/>
    </source>
</evidence>
<gene>
    <name evidence="2" type="ORF">PCAR00345_LOCUS35793</name>
</gene>
<feature type="compositionally biased region" description="Basic residues" evidence="1">
    <location>
        <begin position="223"/>
        <end position="234"/>
    </location>
</feature>
<name>A0A7S4F9Y6_CHRCT</name>
<protein>
    <submittedName>
        <fullName evidence="2">Uncharacterized protein</fullName>
    </submittedName>
</protein>